<dbReference type="PANTHER" id="PTHR43420:SF12">
    <property type="entry name" value="N-ACETYLTRANSFERASE DOMAIN-CONTAINING PROTEIN"/>
    <property type="match status" value="1"/>
</dbReference>
<sequence>MTIDTEDQIEIVKGDVVFLGAVGEIMQSAFDPAYGEAWTISQCNAIMGMPGTWLFLAEERGNPLGFALTRSGGGDAELLLIGVHKSHQSRGIGNKLLRAVIEEARRRNIDRMFLEVRSCNPAITVYRKTGFIKIGERRDYYRGKNGLVYDAHSYSLIL</sequence>
<dbReference type="Pfam" id="PF00583">
    <property type="entry name" value="Acetyltransf_1"/>
    <property type="match status" value="1"/>
</dbReference>
<dbReference type="InterPro" id="IPR016181">
    <property type="entry name" value="Acyl_CoA_acyltransferase"/>
</dbReference>
<dbReference type="Proteomes" id="UP000549617">
    <property type="component" value="Unassembled WGS sequence"/>
</dbReference>
<organism evidence="4 5">
    <name type="scientific">Sphingobium boeckii</name>
    <dbReference type="NCBI Taxonomy" id="1082345"/>
    <lineage>
        <taxon>Bacteria</taxon>
        <taxon>Pseudomonadati</taxon>
        <taxon>Pseudomonadota</taxon>
        <taxon>Alphaproteobacteria</taxon>
        <taxon>Sphingomonadales</taxon>
        <taxon>Sphingomonadaceae</taxon>
        <taxon>Sphingobium</taxon>
    </lineage>
</organism>
<feature type="domain" description="N-acetyltransferase" evidence="3">
    <location>
        <begin position="9"/>
        <end position="158"/>
    </location>
</feature>
<reference evidence="4 5" key="1">
    <citation type="submission" date="2020-08" db="EMBL/GenBank/DDBJ databases">
        <title>Genomic Encyclopedia of Type Strains, Phase IV (KMG-IV): sequencing the most valuable type-strain genomes for metagenomic binning, comparative biology and taxonomic classification.</title>
        <authorList>
            <person name="Goeker M."/>
        </authorList>
    </citation>
    <scope>NUCLEOTIDE SEQUENCE [LARGE SCALE GENOMIC DNA]</scope>
    <source>
        <strain evidence="4 5">DSM 25079</strain>
    </source>
</reference>
<proteinExistence type="predicted"/>
<gene>
    <name evidence="4" type="ORF">FHS49_002239</name>
</gene>
<dbReference type="PROSITE" id="PS51186">
    <property type="entry name" value="GNAT"/>
    <property type="match status" value="1"/>
</dbReference>
<protein>
    <submittedName>
        <fullName evidence="4">Ribosomal-protein-alanine N-acetyltransferase</fullName>
        <ecNumber evidence="4">2.3.1.267</ecNumber>
    </submittedName>
</protein>
<evidence type="ECO:0000313" key="5">
    <source>
        <dbReference type="Proteomes" id="UP000549617"/>
    </source>
</evidence>
<keyword evidence="5" id="KW-1185">Reference proteome</keyword>
<dbReference type="GO" id="GO:0008999">
    <property type="term" value="F:protein-N-terminal-alanine acetyltransferase activity"/>
    <property type="evidence" value="ECO:0007669"/>
    <property type="project" value="UniProtKB-EC"/>
</dbReference>
<accession>A0A7W9EEG1</accession>
<dbReference type="AlphaFoldDB" id="A0A7W9EEG1"/>
<dbReference type="EMBL" id="JACIJC010000003">
    <property type="protein sequence ID" value="MBB5686223.1"/>
    <property type="molecule type" value="Genomic_DNA"/>
</dbReference>
<keyword evidence="1 4" id="KW-0808">Transferase</keyword>
<dbReference type="RefSeq" id="WP_343052966.1">
    <property type="nucleotide sequence ID" value="NZ_JACIJC010000003.1"/>
</dbReference>
<dbReference type="InterPro" id="IPR000182">
    <property type="entry name" value="GNAT_dom"/>
</dbReference>
<evidence type="ECO:0000256" key="1">
    <source>
        <dbReference type="ARBA" id="ARBA00022679"/>
    </source>
</evidence>
<evidence type="ECO:0000259" key="3">
    <source>
        <dbReference type="PROSITE" id="PS51186"/>
    </source>
</evidence>
<comment type="caution">
    <text evidence="4">The sequence shown here is derived from an EMBL/GenBank/DDBJ whole genome shotgun (WGS) entry which is preliminary data.</text>
</comment>
<dbReference type="InterPro" id="IPR050680">
    <property type="entry name" value="YpeA/RimI_acetyltransf"/>
</dbReference>
<dbReference type="CDD" id="cd04301">
    <property type="entry name" value="NAT_SF"/>
    <property type="match status" value="1"/>
</dbReference>
<dbReference type="EC" id="2.3.1.267" evidence="4"/>
<dbReference type="Gene3D" id="3.40.630.30">
    <property type="match status" value="1"/>
</dbReference>
<evidence type="ECO:0000313" key="4">
    <source>
        <dbReference type="EMBL" id="MBB5686223.1"/>
    </source>
</evidence>
<name>A0A7W9EEG1_9SPHN</name>
<dbReference type="SUPFAM" id="SSF55729">
    <property type="entry name" value="Acyl-CoA N-acyltransferases (Nat)"/>
    <property type="match status" value="1"/>
</dbReference>
<evidence type="ECO:0000256" key="2">
    <source>
        <dbReference type="ARBA" id="ARBA00023315"/>
    </source>
</evidence>
<dbReference type="PANTHER" id="PTHR43420">
    <property type="entry name" value="ACETYLTRANSFERASE"/>
    <property type="match status" value="1"/>
</dbReference>
<keyword evidence="2 4" id="KW-0012">Acyltransferase</keyword>